<protein>
    <submittedName>
        <fullName evidence="5">Uncharacterized protein</fullName>
    </submittedName>
</protein>
<dbReference type="GO" id="GO:0006260">
    <property type="term" value="P:DNA replication"/>
    <property type="evidence" value="ECO:0007669"/>
    <property type="project" value="UniProtKB-KW"/>
</dbReference>
<keyword evidence="1" id="KW-0235">DNA replication</keyword>
<dbReference type="Pfam" id="PF25361">
    <property type="entry name" value="AAA_lid_RFC1"/>
    <property type="match status" value="1"/>
</dbReference>
<dbReference type="InterPro" id="IPR027417">
    <property type="entry name" value="P-loop_NTPase"/>
</dbReference>
<dbReference type="InterPro" id="IPR047854">
    <property type="entry name" value="RFC_lid"/>
</dbReference>
<evidence type="ECO:0000256" key="1">
    <source>
        <dbReference type="ARBA" id="ARBA00022705"/>
    </source>
</evidence>
<organism evidence="4 5">
    <name type="scientific">Parascaris equorum</name>
    <name type="common">Equine roundworm</name>
    <dbReference type="NCBI Taxonomy" id="6256"/>
    <lineage>
        <taxon>Eukaryota</taxon>
        <taxon>Metazoa</taxon>
        <taxon>Ecdysozoa</taxon>
        <taxon>Nematoda</taxon>
        <taxon>Chromadorea</taxon>
        <taxon>Rhabditida</taxon>
        <taxon>Spirurina</taxon>
        <taxon>Ascaridomorpha</taxon>
        <taxon>Ascaridoidea</taxon>
        <taxon>Ascarididae</taxon>
        <taxon>Parascaris</taxon>
    </lineage>
</organism>
<dbReference type="Proteomes" id="UP000887564">
    <property type="component" value="Unplaced"/>
</dbReference>
<dbReference type="Gene3D" id="1.10.8.60">
    <property type="match status" value="1"/>
</dbReference>
<dbReference type="CDD" id="cd18140">
    <property type="entry name" value="HLD_clamp_RFC"/>
    <property type="match status" value="1"/>
</dbReference>
<dbReference type="WBParaSite" id="PEQ_0001175001-mRNA-1">
    <property type="protein sequence ID" value="PEQ_0001175001-mRNA-1"/>
    <property type="gene ID" value="PEQ_0001175001"/>
</dbReference>
<dbReference type="GO" id="GO:0005634">
    <property type="term" value="C:nucleus"/>
    <property type="evidence" value="ECO:0007669"/>
    <property type="project" value="TreeGrafter"/>
</dbReference>
<keyword evidence="2" id="KW-0547">Nucleotide-binding</keyword>
<reference evidence="5" key="1">
    <citation type="submission" date="2022-11" db="UniProtKB">
        <authorList>
            <consortium name="WormBaseParasite"/>
        </authorList>
    </citation>
    <scope>IDENTIFICATION</scope>
</reference>
<keyword evidence="4" id="KW-1185">Reference proteome</keyword>
<dbReference type="PANTHER" id="PTHR23389">
    <property type="entry name" value="CHROMOSOME TRANSMISSION FIDELITY FACTOR 18"/>
    <property type="match status" value="1"/>
</dbReference>
<sequence length="144" mass="16803">MRSLVNYCFDVRFQRPRVEQIRSRMQTIAFQEKLKLSKEQVDEVIEASNHDVRQTIYNLQLLSMGGNCGEIQQKDCAVNTFEAARRILSADTSMMEKQEMFFTDYTIIPLLRAIVEPLNIHWEQMLRAVLTTVHVIVNSLFCCL</sequence>
<proteinExistence type="predicted"/>
<dbReference type="GO" id="GO:0005524">
    <property type="term" value="F:ATP binding"/>
    <property type="evidence" value="ECO:0007669"/>
    <property type="project" value="UniProtKB-KW"/>
</dbReference>
<accession>A0A914RZ10</accession>
<name>A0A914RZ10_PAREQ</name>
<evidence type="ECO:0000313" key="5">
    <source>
        <dbReference type="WBParaSite" id="PEQ_0001175001-mRNA-1"/>
    </source>
</evidence>
<evidence type="ECO:0000313" key="4">
    <source>
        <dbReference type="Proteomes" id="UP000887564"/>
    </source>
</evidence>
<evidence type="ECO:0000256" key="3">
    <source>
        <dbReference type="ARBA" id="ARBA00022840"/>
    </source>
</evidence>
<keyword evidence="3" id="KW-0067">ATP-binding</keyword>
<dbReference type="FunFam" id="1.10.8.60:FF:000021">
    <property type="entry name" value="Replication factor C subunit 1"/>
    <property type="match status" value="1"/>
</dbReference>
<dbReference type="GO" id="GO:0003677">
    <property type="term" value="F:DNA binding"/>
    <property type="evidence" value="ECO:0007669"/>
    <property type="project" value="TreeGrafter"/>
</dbReference>
<evidence type="ECO:0000256" key="2">
    <source>
        <dbReference type="ARBA" id="ARBA00022741"/>
    </source>
</evidence>
<dbReference type="SUPFAM" id="SSF52540">
    <property type="entry name" value="P-loop containing nucleoside triphosphate hydrolases"/>
    <property type="match status" value="1"/>
</dbReference>
<dbReference type="PANTHER" id="PTHR23389:SF6">
    <property type="entry name" value="REPLICATION FACTOR C SUBUNIT 1"/>
    <property type="match status" value="1"/>
</dbReference>
<dbReference type="AlphaFoldDB" id="A0A914RZ10"/>